<dbReference type="Proteomes" id="UP001143856">
    <property type="component" value="Unassembled WGS sequence"/>
</dbReference>
<sequence>MASSIVTSIDLKSLPLVAKGKVREIYGASDSTLLLVTSDRISAYDVILENGVQDKGTVLTLITNHWLNTVLPEHVPGLKHHLLSLDIPSTIDLTPEERQRLRGRSMIVNKYRVFPVEAIGLAPANSLNLLLDCQLTLANPVRGYITGSSWAEYKQKGTVHGLPQPSGLEQCQAFPEGPIYTPSTKAPVGEKDENITPEQARKIVGDKYADKIERLALAIYKAAHAYAFERGIIVADTKFEFGLDEATDEIVLIDEVLTPDSSRFWPAADYAPGRDQKSFDKQYLRDWLTSQGLKGKEGVSEIVNDAMQMTQDVQAQTSAKYLDAFQRLTGETLDQALAKLEK</sequence>
<reference evidence="1" key="1">
    <citation type="submission" date="2022-10" db="EMBL/GenBank/DDBJ databases">
        <title>Genome Sequence of Xylaria curta.</title>
        <authorList>
            <person name="Buettner E."/>
        </authorList>
    </citation>
    <scope>NUCLEOTIDE SEQUENCE</scope>
    <source>
        <strain evidence="1">Babe10</strain>
    </source>
</reference>
<comment type="caution">
    <text evidence="1">The sequence shown here is derived from an EMBL/GenBank/DDBJ whole genome shotgun (WGS) entry which is preliminary data.</text>
</comment>
<accession>A0ACC1NGJ5</accession>
<evidence type="ECO:0000313" key="2">
    <source>
        <dbReference type="Proteomes" id="UP001143856"/>
    </source>
</evidence>
<name>A0ACC1NGJ5_9PEZI</name>
<dbReference type="EMBL" id="JAPDGR010002021">
    <property type="protein sequence ID" value="KAJ2978100.1"/>
    <property type="molecule type" value="Genomic_DNA"/>
</dbReference>
<proteinExistence type="predicted"/>
<evidence type="ECO:0000313" key="1">
    <source>
        <dbReference type="EMBL" id="KAJ2978100.1"/>
    </source>
</evidence>
<gene>
    <name evidence="1" type="ORF">NUW58_g7601</name>
</gene>
<keyword evidence="2" id="KW-1185">Reference proteome</keyword>
<organism evidence="1 2">
    <name type="scientific">Xylaria curta</name>
    <dbReference type="NCBI Taxonomy" id="42375"/>
    <lineage>
        <taxon>Eukaryota</taxon>
        <taxon>Fungi</taxon>
        <taxon>Dikarya</taxon>
        <taxon>Ascomycota</taxon>
        <taxon>Pezizomycotina</taxon>
        <taxon>Sordariomycetes</taxon>
        <taxon>Xylariomycetidae</taxon>
        <taxon>Xylariales</taxon>
        <taxon>Xylariaceae</taxon>
        <taxon>Xylaria</taxon>
    </lineage>
</organism>
<protein>
    <submittedName>
        <fullName evidence="1">Uncharacterized protein</fullName>
    </submittedName>
</protein>